<organism evidence="15">
    <name type="scientific">hydrothermal vent metagenome</name>
    <dbReference type="NCBI Taxonomy" id="652676"/>
    <lineage>
        <taxon>unclassified sequences</taxon>
        <taxon>metagenomes</taxon>
        <taxon>ecological metagenomes</taxon>
    </lineage>
</organism>
<dbReference type="Pfam" id="PF03412">
    <property type="entry name" value="Peptidase_C39"/>
    <property type="match status" value="1"/>
</dbReference>
<evidence type="ECO:0000256" key="3">
    <source>
        <dbReference type="ARBA" id="ARBA00022475"/>
    </source>
</evidence>
<feature type="transmembrane region" description="Helical" evidence="11">
    <location>
        <begin position="277"/>
        <end position="301"/>
    </location>
</feature>
<dbReference type="GO" id="GO:0140359">
    <property type="term" value="F:ABC-type transporter activity"/>
    <property type="evidence" value="ECO:0007669"/>
    <property type="project" value="InterPro"/>
</dbReference>
<dbReference type="Gene3D" id="1.20.1560.10">
    <property type="entry name" value="ABC transporter type 1, transmembrane domain"/>
    <property type="match status" value="1"/>
</dbReference>
<evidence type="ECO:0000256" key="11">
    <source>
        <dbReference type="SAM" id="Phobius"/>
    </source>
</evidence>
<keyword evidence="7" id="KW-0653">Protein transport</keyword>
<dbReference type="Gene3D" id="3.90.70.10">
    <property type="entry name" value="Cysteine proteinases"/>
    <property type="match status" value="1"/>
</dbReference>
<evidence type="ECO:0000256" key="6">
    <source>
        <dbReference type="ARBA" id="ARBA00022840"/>
    </source>
</evidence>
<feature type="transmembrane region" description="Helical" evidence="11">
    <location>
        <begin position="206"/>
        <end position="227"/>
    </location>
</feature>
<keyword evidence="9 11" id="KW-0472">Membrane</keyword>
<dbReference type="InterPro" id="IPR039421">
    <property type="entry name" value="Type_1_exporter"/>
</dbReference>
<dbReference type="GO" id="GO:0034040">
    <property type="term" value="F:ATPase-coupled lipid transmembrane transporter activity"/>
    <property type="evidence" value="ECO:0007669"/>
    <property type="project" value="TreeGrafter"/>
</dbReference>
<evidence type="ECO:0000256" key="9">
    <source>
        <dbReference type="ARBA" id="ARBA00023136"/>
    </source>
</evidence>
<accession>A0A3B0TLC1</accession>
<keyword evidence="5" id="KW-0547">Nucleotide-binding</keyword>
<dbReference type="NCBIfam" id="TIGR03796">
    <property type="entry name" value="NHLM_micro_ABC1"/>
    <property type="match status" value="1"/>
</dbReference>
<gene>
    <name evidence="15" type="ORF">MNBD_BACTEROID03-1039</name>
</gene>
<dbReference type="InterPro" id="IPR005074">
    <property type="entry name" value="Peptidase_C39"/>
</dbReference>
<feature type="domain" description="ABC transmembrane type-1" evidence="13">
    <location>
        <begin position="171"/>
        <end position="452"/>
    </location>
</feature>
<dbReference type="GO" id="GO:0005886">
    <property type="term" value="C:plasma membrane"/>
    <property type="evidence" value="ECO:0007669"/>
    <property type="project" value="UniProtKB-SubCell"/>
</dbReference>
<feature type="domain" description="ABC transporter" evidence="12">
    <location>
        <begin position="510"/>
        <end position="743"/>
    </location>
</feature>
<reference evidence="15" key="1">
    <citation type="submission" date="2018-06" db="EMBL/GenBank/DDBJ databases">
        <authorList>
            <person name="Zhirakovskaya E."/>
        </authorList>
    </citation>
    <scope>NUCLEOTIDE SEQUENCE</scope>
</reference>
<dbReference type="InterPro" id="IPR036640">
    <property type="entry name" value="ABC1_TM_sf"/>
</dbReference>
<dbReference type="InterPro" id="IPR011527">
    <property type="entry name" value="ABC1_TM_dom"/>
</dbReference>
<dbReference type="Pfam" id="PF00005">
    <property type="entry name" value="ABC_tran"/>
    <property type="match status" value="1"/>
</dbReference>
<keyword evidence="8 11" id="KW-1133">Transmembrane helix</keyword>
<evidence type="ECO:0000256" key="4">
    <source>
        <dbReference type="ARBA" id="ARBA00022692"/>
    </source>
</evidence>
<dbReference type="InterPro" id="IPR017871">
    <property type="entry name" value="ABC_transporter-like_CS"/>
</dbReference>
<dbReference type="SMART" id="SM00382">
    <property type="entry name" value="AAA"/>
    <property type="match status" value="1"/>
</dbReference>
<dbReference type="PROSITE" id="PS50990">
    <property type="entry name" value="PEPTIDASE_C39"/>
    <property type="match status" value="1"/>
</dbReference>
<protein>
    <submittedName>
        <fullName evidence="15">Bacteriocin/lantibiotic efflux ABC transporter, permease/ATP-binding protein</fullName>
    </submittedName>
</protein>
<dbReference type="GO" id="GO:0008233">
    <property type="term" value="F:peptidase activity"/>
    <property type="evidence" value="ECO:0007669"/>
    <property type="project" value="InterPro"/>
</dbReference>
<dbReference type="SUPFAM" id="SSF52540">
    <property type="entry name" value="P-loop containing nucleoside triphosphate hydrolases"/>
    <property type="match status" value="1"/>
</dbReference>
<dbReference type="AlphaFoldDB" id="A0A3B0TLC1"/>
<dbReference type="EMBL" id="UOEL01000139">
    <property type="protein sequence ID" value="VAW16993.1"/>
    <property type="molecule type" value="Genomic_DNA"/>
</dbReference>
<dbReference type="PANTHER" id="PTHR24221">
    <property type="entry name" value="ATP-BINDING CASSETTE SUB-FAMILY B"/>
    <property type="match status" value="1"/>
</dbReference>
<evidence type="ECO:0000256" key="1">
    <source>
        <dbReference type="ARBA" id="ARBA00004651"/>
    </source>
</evidence>
<evidence type="ECO:0000256" key="2">
    <source>
        <dbReference type="ARBA" id="ARBA00022448"/>
    </source>
</evidence>
<dbReference type="GO" id="GO:0015031">
    <property type="term" value="P:protein transport"/>
    <property type="evidence" value="ECO:0007669"/>
    <property type="project" value="UniProtKB-KW"/>
</dbReference>
<proteinExistence type="predicted"/>
<dbReference type="InterPro" id="IPR027417">
    <property type="entry name" value="P-loop_NTPase"/>
</dbReference>
<dbReference type="PANTHER" id="PTHR24221:SF654">
    <property type="entry name" value="ATP-BINDING CASSETTE SUB-FAMILY B MEMBER 6"/>
    <property type="match status" value="1"/>
</dbReference>
<feature type="transmembrane region" description="Helical" evidence="11">
    <location>
        <begin position="168"/>
        <end position="194"/>
    </location>
</feature>
<evidence type="ECO:0000256" key="5">
    <source>
        <dbReference type="ARBA" id="ARBA00022741"/>
    </source>
</evidence>
<feature type="transmembrane region" description="Helical" evidence="11">
    <location>
        <begin position="395"/>
        <end position="414"/>
    </location>
</feature>
<evidence type="ECO:0000259" key="13">
    <source>
        <dbReference type="PROSITE" id="PS50929"/>
    </source>
</evidence>
<dbReference type="SUPFAM" id="SSF90123">
    <property type="entry name" value="ABC transporter transmembrane region"/>
    <property type="match status" value="1"/>
</dbReference>
<dbReference type="GO" id="GO:0005524">
    <property type="term" value="F:ATP binding"/>
    <property type="evidence" value="ECO:0007669"/>
    <property type="project" value="UniProtKB-KW"/>
</dbReference>
<dbReference type="InterPro" id="IPR003593">
    <property type="entry name" value="AAA+_ATPase"/>
</dbReference>
<sequence>MIANILKLDKKGRVKTPTVLQMEGVECGAAALSIILAYFGKIVPLEKLRIACGVSRDGLKATNILRAAREYGLESKGYAKSIEKLQEMEMPAIIFWNFNHFLVIEGFTKDRVYLSDPAQGRYYISHQEFDEAFTGVVMTFKPTDNFEKGNEKTGLIPSLVARISSSKLSVVFIVLASLFLVVPGLVIPSFTQIFIDKYLVNQVSGFVMPLLLVMGGMLLMNSALVYIQQYYLLRLETKLALTTSSKFLWHVFHLPIAFFTQRYSGEIGSRVTLNDKVARLLSGELANAVLNVIVVLFYAMLMFTYDVLLTTIGVVMAAINVFALQYVSRARKDGNRRLINENGKLLGTTTSGISMIETLKASGRENDFFMNWSGYLAKVINAQQELGWLTIRLNIIPPLLMSLNTTIILGVGAMRVMDGQMTLGMLVAFLYLMSNFMRPVNQLVSVGSLLQETDGDMNRIDDVLNYETSDEFDQKETVDSVSKITDKNSSDVQDVHEKDGISVDKLIGHLEIKNLSFGYSKVMPALIEDFSLKLKPSSRVALVGGSGSGKSTIAKLVAGLYEPWTGEILFDGISRKEIPRHIINESVAVIDQEVLIFKGSIQENISFWDHRVPEHQIIKSAHDAEIHETIAERVDAYDGAVTERGANFSGGQRQRLEIARALTLNPSILLMDEATSALDPKSEKLVMDNIKRRGCTCLIVAHRLSTIKDCDEIIVLKFGKIVERGSHTELLKKNGLYAELISSK</sequence>
<dbReference type="Pfam" id="PF00664">
    <property type="entry name" value="ABC_membrane"/>
    <property type="match status" value="1"/>
</dbReference>
<evidence type="ECO:0000256" key="7">
    <source>
        <dbReference type="ARBA" id="ARBA00022927"/>
    </source>
</evidence>
<keyword evidence="3" id="KW-1003">Cell membrane</keyword>
<feature type="domain" description="Peptidase C39" evidence="14">
    <location>
        <begin position="21"/>
        <end position="140"/>
    </location>
</feature>
<dbReference type="GO" id="GO:0006508">
    <property type="term" value="P:proteolysis"/>
    <property type="evidence" value="ECO:0007669"/>
    <property type="project" value="InterPro"/>
</dbReference>
<dbReference type="PROSITE" id="PS50929">
    <property type="entry name" value="ABC_TM1F"/>
    <property type="match status" value="1"/>
</dbReference>
<feature type="transmembrane region" description="Helical" evidence="11">
    <location>
        <begin position="307"/>
        <end position="327"/>
    </location>
</feature>
<dbReference type="GO" id="GO:0043213">
    <property type="term" value="P:bacteriocin transport"/>
    <property type="evidence" value="ECO:0007669"/>
    <property type="project" value="UniProtKB-KW"/>
</dbReference>
<evidence type="ECO:0000259" key="14">
    <source>
        <dbReference type="PROSITE" id="PS50990"/>
    </source>
</evidence>
<dbReference type="Gene3D" id="3.40.50.300">
    <property type="entry name" value="P-loop containing nucleotide triphosphate hydrolases"/>
    <property type="match status" value="1"/>
</dbReference>
<keyword evidence="2" id="KW-0813">Transport</keyword>
<dbReference type="PROSITE" id="PS00211">
    <property type="entry name" value="ABC_TRANSPORTER_1"/>
    <property type="match status" value="1"/>
</dbReference>
<name>A0A3B0TLC1_9ZZZZ</name>
<keyword evidence="6 15" id="KW-0067">ATP-binding</keyword>
<evidence type="ECO:0000256" key="8">
    <source>
        <dbReference type="ARBA" id="ARBA00022989"/>
    </source>
</evidence>
<evidence type="ECO:0000313" key="15">
    <source>
        <dbReference type="EMBL" id="VAW16993.1"/>
    </source>
</evidence>
<dbReference type="PROSITE" id="PS50893">
    <property type="entry name" value="ABC_TRANSPORTER_2"/>
    <property type="match status" value="1"/>
</dbReference>
<keyword evidence="10" id="KW-0080">Bacteriocin transport</keyword>
<evidence type="ECO:0000256" key="10">
    <source>
        <dbReference type="ARBA" id="ARBA00043264"/>
    </source>
</evidence>
<dbReference type="FunFam" id="3.40.50.300:FF:000299">
    <property type="entry name" value="ABC transporter ATP-binding protein/permease"/>
    <property type="match status" value="1"/>
</dbReference>
<keyword evidence="4 11" id="KW-0812">Transmembrane</keyword>
<dbReference type="InterPro" id="IPR003439">
    <property type="entry name" value="ABC_transporter-like_ATP-bd"/>
</dbReference>
<dbReference type="InterPro" id="IPR022514">
    <property type="entry name" value="NHPM_micro_ABC1"/>
</dbReference>
<comment type="subcellular location">
    <subcellularLocation>
        <location evidence="1">Cell membrane</location>
        <topology evidence="1">Multi-pass membrane protein</topology>
    </subcellularLocation>
</comment>
<dbReference type="CDD" id="cd18569">
    <property type="entry name" value="ABC_6TM_NHLM_bacteriocin"/>
    <property type="match status" value="1"/>
</dbReference>
<dbReference type="GO" id="GO:0016887">
    <property type="term" value="F:ATP hydrolysis activity"/>
    <property type="evidence" value="ECO:0007669"/>
    <property type="project" value="InterPro"/>
</dbReference>
<evidence type="ECO:0000259" key="12">
    <source>
        <dbReference type="PROSITE" id="PS50893"/>
    </source>
</evidence>